<proteinExistence type="predicted"/>
<keyword evidence="1" id="KW-1133">Transmembrane helix</keyword>
<keyword evidence="1" id="KW-0472">Membrane</keyword>
<feature type="transmembrane region" description="Helical" evidence="1">
    <location>
        <begin position="30"/>
        <end position="59"/>
    </location>
</feature>
<feature type="transmembrane region" description="Helical" evidence="1">
    <location>
        <begin position="71"/>
        <end position="99"/>
    </location>
</feature>
<keyword evidence="3" id="KW-1185">Reference proteome</keyword>
<keyword evidence="1" id="KW-0812">Transmembrane</keyword>
<name>A0A197JH18_9FUNG</name>
<dbReference type="PROSITE" id="PS51257">
    <property type="entry name" value="PROKAR_LIPOPROTEIN"/>
    <property type="match status" value="1"/>
</dbReference>
<accession>A0A197JH18</accession>
<evidence type="ECO:0000313" key="2">
    <source>
        <dbReference type="EMBL" id="OAQ23684.1"/>
    </source>
</evidence>
<dbReference type="AlphaFoldDB" id="A0A197JH18"/>
<evidence type="ECO:0000256" key="1">
    <source>
        <dbReference type="SAM" id="Phobius"/>
    </source>
</evidence>
<protein>
    <submittedName>
        <fullName evidence="2">Uncharacterized protein</fullName>
    </submittedName>
</protein>
<gene>
    <name evidence="2" type="ORF">K457DRAFT_197829</name>
</gene>
<sequence>MKYEYECVLATSTPCPFFFSFFFGCSRRDILFGFSLALLVCCCRCCSGPNIPIFFFLLLDSFFVHKHPSRSGGFLGVFFMLLASCCTSCHVSLCLFSLFASKKNTLCSSLTPLFPSSPLSFFLHPLGRSKHGQCVAPFKKTKKKKSYVTRPPSFFFFFSTHV</sequence>
<evidence type="ECO:0000313" key="3">
    <source>
        <dbReference type="Proteomes" id="UP000078512"/>
    </source>
</evidence>
<dbReference type="Proteomes" id="UP000078512">
    <property type="component" value="Unassembled WGS sequence"/>
</dbReference>
<reference evidence="2 3" key="1">
    <citation type="submission" date="2016-05" db="EMBL/GenBank/DDBJ databases">
        <title>Genome sequencing reveals origins of a unique bacterial endosymbiosis in the earliest lineages of terrestrial Fungi.</title>
        <authorList>
            <consortium name="DOE Joint Genome Institute"/>
            <person name="Uehling J."/>
            <person name="Gryganskyi A."/>
            <person name="Hameed K."/>
            <person name="Tschaplinski T."/>
            <person name="Misztal P."/>
            <person name="Wu S."/>
            <person name="Desiro A."/>
            <person name="Vande Pol N."/>
            <person name="Du Z.-Y."/>
            <person name="Zienkiewicz A."/>
            <person name="Zienkiewicz K."/>
            <person name="Morin E."/>
            <person name="Tisserant E."/>
            <person name="Splivallo R."/>
            <person name="Hainaut M."/>
            <person name="Henrissat B."/>
            <person name="Ohm R."/>
            <person name="Kuo A."/>
            <person name="Yan J."/>
            <person name="Lipzen A."/>
            <person name="Nolan M."/>
            <person name="Labutti K."/>
            <person name="Barry K."/>
            <person name="Goldstein A."/>
            <person name="Labbe J."/>
            <person name="Schadt C."/>
            <person name="Tuskan G."/>
            <person name="Grigoriev I."/>
            <person name="Martin F."/>
            <person name="Vilgalys R."/>
            <person name="Bonito G."/>
        </authorList>
    </citation>
    <scope>NUCLEOTIDE SEQUENCE [LARGE SCALE GENOMIC DNA]</scope>
    <source>
        <strain evidence="2 3">AG-77</strain>
    </source>
</reference>
<dbReference type="EMBL" id="KV442111">
    <property type="protein sequence ID" value="OAQ23684.1"/>
    <property type="molecule type" value="Genomic_DNA"/>
</dbReference>
<organism evidence="2 3">
    <name type="scientific">Linnemannia elongata AG-77</name>
    <dbReference type="NCBI Taxonomy" id="1314771"/>
    <lineage>
        <taxon>Eukaryota</taxon>
        <taxon>Fungi</taxon>
        <taxon>Fungi incertae sedis</taxon>
        <taxon>Mucoromycota</taxon>
        <taxon>Mortierellomycotina</taxon>
        <taxon>Mortierellomycetes</taxon>
        <taxon>Mortierellales</taxon>
        <taxon>Mortierellaceae</taxon>
        <taxon>Linnemannia</taxon>
    </lineage>
</organism>